<proteinExistence type="predicted"/>
<comment type="caution">
    <text evidence="2">The sequence shown here is derived from an EMBL/GenBank/DDBJ whole genome shotgun (WGS) entry which is preliminary data.</text>
</comment>
<protein>
    <submittedName>
        <fullName evidence="2">Uncharacterized protein</fullName>
    </submittedName>
</protein>
<evidence type="ECO:0000313" key="2">
    <source>
        <dbReference type="EMBL" id="GCE31269.1"/>
    </source>
</evidence>
<sequence length="103" mass="11613">MSFDHLLYEWRLHWKSMLLAPVALMVACILFALLQLSLKENIGRTYLSFAEVFLPLAAGVISGSLIIREPALELQLTVAQPYRKTKTHSAPAHCLCLHLLFAH</sequence>
<keyword evidence="1" id="KW-0472">Membrane</keyword>
<gene>
    <name evidence="2" type="ORF">KDA_67530</name>
</gene>
<name>A0A402BIV2_9CHLR</name>
<keyword evidence="1" id="KW-1133">Transmembrane helix</keyword>
<dbReference type="AlphaFoldDB" id="A0A402BIV2"/>
<dbReference type="RefSeq" id="WP_126631253.1">
    <property type="nucleotide sequence ID" value="NZ_BIFT01000002.1"/>
</dbReference>
<dbReference type="EMBL" id="BIFT01000002">
    <property type="protein sequence ID" value="GCE31269.1"/>
    <property type="molecule type" value="Genomic_DNA"/>
</dbReference>
<keyword evidence="1" id="KW-0812">Transmembrane</keyword>
<organism evidence="2 3">
    <name type="scientific">Dictyobacter alpinus</name>
    <dbReference type="NCBI Taxonomy" id="2014873"/>
    <lineage>
        <taxon>Bacteria</taxon>
        <taxon>Bacillati</taxon>
        <taxon>Chloroflexota</taxon>
        <taxon>Ktedonobacteria</taxon>
        <taxon>Ktedonobacterales</taxon>
        <taxon>Dictyobacteraceae</taxon>
        <taxon>Dictyobacter</taxon>
    </lineage>
</organism>
<keyword evidence="3" id="KW-1185">Reference proteome</keyword>
<feature type="transmembrane region" description="Helical" evidence="1">
    <location>
        <begin position="46"/>
        <end position="67"/>
    </location>
</feature>
<feature type="transmembrane region" description="Helical" evidence="1">
    <location>
        <begin position="12"/>
        <end position="34"/>
    </location>
</feature>
<reference evidence="3" key="1">
    <citation type="submission" date="2018-12" db="EMBL/GenBank/DDBJ databases">
        <title>Tengunoibacter tsumagoiensis gen. nov., sp. nov., Dictyobacter kobayashii sp. nov., D. alpinus sp. nov., and D. joshuensis sp. nov. and description of Dictyobacteraceae fam. nov. within the order Ktedonobacterales isolated from Tengu-no-mugimeshi.</title>
        <authorList>
            <person name="Wang C.M."/>
            <person name="Zheng Y."/>
            <person name="Sakai Y."/>
            <person name="Toyoda A."/>
            <person name="Minakuchi Y."/>
            <person name="Abe K."/>
            <person name="Yokota A."/>
            <person name="Yabe S."/>
        </authorList>
    </citation>
    <scope>NUCLEOTIDE SEQUENCE [LARGE SCALE GENOMIC DNA]</scope>
    <source>
        <strain evidence="3">Uno16</strain>
    </source>
</reference>
<evidence type="ECO:0000313" key="3">
    <source>
        <dbReference type="Proteomes" id="UP000287171"/>
    </source>
</evidence>
<evidence type="ECO:0000256" key="1">
    <source>
        <dbReference type="SAM" id="Phobius"/>
    </source>
</evidence>
<accession>A0A402BIV2</accession>
<dbReference type="Proteomes" id="UP000287171">
    <property type="component" value="Unassembled WGS sequence"/>
</dbReference>